<dbReference type="InterPro" id="IPR016181">
    <property type="entry name" value="Acyl_CoA_acyltransferase"/>
</dbReference>
<name>A0A9P4PVU7_9PEZI</name>
<dbReference type="PANTHER" id="PTHR43441">
    <property type="entry name" value="RIBOSOMAL-PROTEIN-SERINE ACETYLTRANSFERASE"/>
    <property type="match status" value="1"/>
</dbReference>
<reference evidence="2" key="1">
    <citation type="journal article" date="2020" name="Stud. Mycol.">
        <title>101 Dothideomycetes genomes: a test case for predicting lifestyles and emergence of pathogens.</title>
        <authorList>
            <person name="Haridas S."/>
            <person name="Albert R."/>
            <person name="Binder M."/>
            <person name="Bloem J."/>
            <person name="Labutti K."/>
            <person name="Salamov A."/>
            <person name="Andreopoulos B."/>
            <person name="Baker S."/>
            <person name="Barry K."/>
            <person name="Bills G."/>
            <person name="Bluhm B."/>
            <person name="Cannon C."/>
            <person name="Castanera R."/>
            <person name="Culley D."/>
            <person name="Daum C."/>
            <person name="Ezra D."/>
            <person name="Gonzalez J."/>
            <person name="Henrissat B."/>
            <person name="Kuo A."/>
            <person name="Liang C."/>
            <person name="Lipzen A."/>
            <person name="Lutzoni F."/>
            <person name="Magnuson J."/>
            <person name="Mondo S."/>
            <person name="Nolan M."/>
            <person name="Ohm R."/>
            <person name="Pangilinan J."/>
            <person name="Park H.-J."/>
            <person name="Ramirez L."/>
            <person name="Alfaro M."/>
            <person name="Sun H."/>
            <person name="Tritt A."/>
            <person name="Yoshinaga Y."/>
            <person name="Zwiers L.-H."/>
            <person name="Turgeon B."/>
            <person name="Goodwin S."/>
            <person name="Spatafora J."/>
            <person name="Crous P."/>
            <person name="Grigoriev I."/>
        </authorList>
    </citation>
    <scope>NUCLEOTIDE SEQUENCE</scope>
    <source>
        <strain evidence="2">CBS 116435</strain>
    </source>
</reference>
<keyword evidence="3" id="KW-1185">Reference proteome</keyword>
<protein>
    <submittedName>
        <fullName evidence="2">Acyl-CoA N-acyltransferase</fullName>
    </submittedName>
</protein>
<organism evidence="2 3">
    <name type="scientific">Polychaeton citri CBS 116435</name>
    <dbReference type="NCBI Taxonomy" id="1314669"/>
    <lineage>
        <taxon>Eukaryota</taxon>
        <taxon>Fungi</taxon>
        <taxon>Dikarya</taxon>
        <taxon>Ascomycota</taxon>
        <taxon>Pezizomycotina</taxon>
        <taxon>Dothideomycetes</taxon>
        <taxon>Dothideomycetidae</taxon>
        <taxon>Capnodiales</taxon>
        <taxon>Capnodiaceae</taxon>
        <taxon>Polychaeton</taxon>
    </lineage>
</organism>
<dbReference type="PANTHER" id="PTHR43441:SF2">
    <property type="entry name" value="FAMILY ACETYLTRANSFERASE, PUTATIVE (AFU_ORTHOLOGUE AFUA_7G00850)-RELATED"/>
    <property type="match status" value="1"/>
</dbReference>
<evidence type="ECO:0000313" key="3">
    <source>
        <dbReference type="Proteomes" id="UP000799441"/>
    </source>
</evidence>
<evidence type="ECO:0000259" key="1">
    <source>
        <dbReference type="PROSITE" id="PS51186"/>
    </source>
</evidence>
<dbReference type="InterPro" id="IPR051908">
    <property type="entry name" value="Ribosomal_N-acetyltransferase"/>
</dbReference>
<feature type="domain" description="N-acetyltransferase" evidence="1">
    <location>
        <begin position="18"/>
        <end position="174"/>
    </location>
</feature>
<dbReference type="OrthoDB" id="41238at2759"/>
<dbReference type="PROSITE" id="PS51186">
    <property type="entry name" value="GNAT"/>
    <property type="match status" value="1"/>
</dbReference>
<dbReference type="Pfam" id="PF13302">
    <property type="entry name" value="Acetyltransf_3"/>
    <property type="match status" value="1"/>
</dbReference>
<gene>
    <name evidence="2" type="ORF">K431DRAFT_289859</name>
</gene>
<dbReference type="Gene3D" id="3.40.630.30">
    <property type="match status" value="1"/>
</dbReference>
<dbReference type="AlphaFoldDB" id="A0A9P4PVU7"/>
<comment type="caution">
    <text evidence="2">The sequence shown here is derived from an EMBL/GenBank/DDBJ whole genome shotgun (WGS) entry which is preliminary data.</text>
</comment>
<evidence type="ECO:0000313" key="2">
    <source>
        <dbReference type="EMBL" id="KAF2715892.1"/>
    </source>
</evidence>
<dbReference type="GO" id="GO:1990189">
    <property type="term" value="F:protein N-terminal-serine acetyltransferase activity"/>
    <property type="evidence" value="ECO:0007669"/>
    <property type="project" value="TreeGrafter"/>
</dbReference>
<dbReference type="Proteomes" id="UP000799441">
    <property type="component" value="Unassembled WGS sequence"/>
</dbReference>
<dbReference type="EMBL" id="MU003933">
    <property type="protein sequence ID" value="KAF2715892.1"/>
    <property type="molecule type" value="Genomic_DNA"/>
</dbReference>
<dbReference type="GO" id="GO:0008999">
    <property type="term" value="F:protein-N-terminal-alanine acetyltransferase activity"/>
    <property type="evidence" value="ECO:0007669"/>
    <property type="project" value="TreeGrafter"/>
</dbReference>
<accession>A0A9P4PVU7</accession>
<sequence length="226" mass="25870">MAEQVHSIRHQGINGIHVRLKPLQISDADNLFTSLCGSGNDGLWDYMPSGPFGTREDFTSYIARCAGSTDPLFWCVIDQKSQLPVGYASLMRIDESNRVIEVGNIMYSQSLQKTVAATESWFLLADKAFSSGFRRLEWKCNALNLPSRRAALRYGHKFEGVFRQHMIVKGRNRDTAWYSILDHEWPIRQLALQKWMRPHNFDDNGCQKANLVSIRNELEGQQGNEF</sequence>
<dbReference type="SUPFAM" id="SSF55729">
    <property type="entry name" value="Acyl-CoA N-acyltransferases (Nat)"/>
    <property type="match status" value="1"/>
</dbReference>
<dbReference type="FunFam" id="3.40.630.30:FF:000047">
    <property type="entry name" value="Acetyltransferase, GNAT family"/>
    <property type="match status" value="1"/>
</dbReference>
<proteinExistence type="predicted"/>
<dbReference type="InterPro" id="IPR000182">
    <property type="entry name" value="GNAT_dom"/>
</dbReference>